<reference evidence="3 4" key="1">
    <citation type="journal article" date="2021" name="DNA Res.">
        <title>Genome analysis of Candida subhashii reveals its hybrid nature and dual mitochondrial genome conformations.</title>
        <authorList>
            <person name="Mixao V."/>
            <person name="Hegedusova E."/>
            <person name="Saus E."/>
            <person name="Pryszcz L.P."/>
            <person name="Cillingova A."/>
            <person name="Nosek J."/>
            <person name="Gabaldon T."/>
        </authorList>
    </citation>
    <scope>NUCLEOTIDE SEQUENCE [LARGE SCALE GENOMIC DNA]</scope>
    <source>
        <strain evidence="3 4">CBS 10753</strain>
    </source>
</reference>
<dbReference type="RefSeq" id="XP_049264536.1">
    <property type="nucleotide sequence ID" value="XM_049405883.1"/>
</dbReference>
<feature type="compositionally biased region" description="Low complexity" evidence="1">
    <location>
        <begin position="180"/>
        <end position="207"/>
    </location>
</feature>
<gene>
    <name evidence="3" type="ORF">J8A68_002162</name>
</gene>
<keyword evidence="2" id="KW-0472">Membrane</keyword>
<feature type="compositionally biased region" description="Basic and acidic residues" evidence="1">
    <location>
        <begin position="152"/>
        <end position="166"/>
    </location>
</feature>
<dbReference type="Proteomes" id="UP000694255">
    <property type="component" value="Unassembled WGS sequence"/>
</dbReference>
<evidence type="ECO:0000256" key="1">
    <source>
        <dbReference type="SAM" id="MobiDB-lite"/>
    </source>
</evidence>
<dbReference type="OrthoDB" id="4026482at2759"/>
<sequence length="261" mass="28498">MFGQPLAVIDEKEPLDFHHQKSSKKSTILKWTIPICMVSLIYILYSTNTFQQNHELSYFSTAQEKGGIVGSVPQHESPLKVKRADTTTSDTTNTDKTTETTGKTTTTDSKQTTTNTDTKATTTSNNKQTTTTGKNSETTTTGKSSETASQKQDSKTTSDKSQDSKKTTTSQDSKSKETSSSKTTTSTTSDSTTTTSQTSQTTSTSTSAPVPFYDQAGLRFMFVVFGFVFLNMFAICVHHVYMLATRSANAYKTVADDISPF</sequence>
<dbReference type="AlphaFoldDB" id="A0A8J5QDZ5"/>
<keyword evidence="4" id="KW-1185">Reference proteome</keyword>
<comment type="caution">
    <text evidence="3">The sequence shown here is derived from an EMBL/GenBank/DDBJ whole genome shotgun (WGS) entry which is preliminary data.</text>
</comment>
<accession>A0A8J5QDZ5</accession>
<protein>
    <submittedName>
        <fullName evidence="3">Uncharacterized protein</fullName>
    </submittedName>
</protein>
<evidence type="ECO:0000256" key="2">
    <source>
        <dbReference type="SAM" id="Phobius"/>
    </source>
</evidence>
<name>A0A8J5QDZ5_9ASCO</name>
<feature type="transmembrane region" description="Helical" evidence="2">
    <location>
        <begin position="220"/>
        <end position="244"/>
    </location>
</feature>
<evidence type="ECO:0000313" key="3">
    <source>
        <dbReference type="EMBL" id="KAG7664304.1"/>
    </source>
</evidence>
<keyword evidence="2" id="KW-0812">Transmembrane</keyword>
<feature type="compositionally biased region" description="Low complexity" evidence="1">
    <location>
        <begin position="86"/>
        <end position="151"/>
    </location>
</feature>
<feature type="region of interest" description="Disordered" evidence="1">
    <location>
        <begin position="69"/>
        <end position="209"/>
    </location>
</feature>
<evidence type="ECO:0000313" key="4">
    <source>
        <dbReference type="Proteomes" id="UP000694255"/>
    </source>
</evidence>
<proteinExistence type="predicted"/>
<keyword evidence="2" id="KW-1133">Transmembrane helix</keyword>
<dbReference type="GeneID" id="73468963"/>
<dbReference type="EMBL" id="JAGSYN010000099">
    <property type="protein sequence ID" value="KAG7664304.1"/>
    <property type="molecule type" value="Genomic_DNA"/>
</dbReference>
<organism evidence="3 4">
    <name type="scientific">[Candida] subhashii</name>
    <dbReference type="NCBI Taxonomy" id="561895"/>
    <lineage>
        <taxon>Eukaryota</taxon>
        <taxon>Fungi</taxon>
        <taxon>Dikarya</taxon>
        <taxon>Ascomycota</taxon>
        <taxon>Saccharomycotina</taxon>
        <taxon>Pichiomycetes</taxon>
        <taxon>Debaryomycetaceae</taxon>
        <taxon>Spathaspora</taxon>
    </lineage>
</organism>